<reference evidence="2" key="1">
    <citation type="submission" date="2017-02" db="UniProtKB">
        <authorList>
            <consortium name="WormBaseParasite"/>
        </authorList>
    </citation>
    <scope>IDENTIFICATION</scope>
</reference>
<dbReference type="WBParaSite" id="ALUE_0000977501-mRNA-1">
    <property type="protein sequence ID" value="ALUE_0000977501-mRNA-1"/>
    <property type="gene ID" value="ALUE_0000977501"/>
</dbReference>
<dbReference type="Proteomes" id="UP000036681">
    <property type="component" value="Unplaced"/>
</dbReference>
<evidence type="ECO:0000313" key="1">
    <source>
        <dbReference type="Proteomes" id="UP000036681"/>
    </source>
</evidence>
<accession>A0A0M3I0S5</accession>
<keyword evidence="1" id="KW-1185">Reference proteome</keyword>
<organism evidence="1 2">
    <name type="scientific">Ascaris lumbricoides</name>
    <name type="common">Giant roundworm</name>
    <dbReference type="NCBI Taxonomy" id="6252"/>
    <lineage>
        <taxon>Eukaryota</taxon>
        <taxon>Metazoa</taxon>
        <taxon>Ecdysozoa</taxon>
        <taxon>Nematoda</taxon>
        <taxon>Chromadorea</taxon>
        <taxon>Rhabditida</taxon>
        <taxon>Spirurina</taxon>
        <taxon>Ascaridomorpha</taxon>
        <taxon>Ascaridoidea</taxon>
        <taxon>Ascarididae</taxon>
        <taxon>Ascaris</taxon>
    </lineage>
</organism>
<name>A0A0M3I0S5_ASCLU</name>
<dbReference type="AlphaFoldDB" id="A0A0M3I0S5"/>
<sequence>MSSFVSTAIALAISKTQINAVVLKATSGPLTLVEARSSELLVDVSINDDDFITSCEKLATKKGSSTGMASIVFTIPWSRPATPYYRPGI</sequence>
<protein>
    <submittedName>
        <fullName evidence="2">BMC domain-containing protein</fullName>
    </submittedName>
</protein>
<evidence type="ECO:0000313" key="2">
    <source>
        <dbReference type="WBParaSite" id="ALUE_0000977501-mRNA-1"/>
    </source>
</evidence>
<proteinExistence type="predicted"/>